<organism evidence="2 3">
    <name type="scientific">Ohtaekwangia kribbensis</name>
    <dbReference type="NCBI Taxonomy" id="688913"/>
    <lineage>
        <taxon>Bacteria</taxon>
        <taxon>Pseudomonadati</taxon>
        <taxon>Bacteroidota</taxon>
        <taxon>Cytophagia</taxon>
        <taxon>Cytophagales</taxon>
        <taxon>Fulvivirgaceae</taxon>
        <taxon>Ohtaekwangia</taxon>
    </lineage>
</organism>
<dbReference type="PROSITE" id="PS50943">
    <property type="entry name" value="HTH_CROC1"/>
    <property type="match status" value="1"/>
</dbReference>
<dbReference type="InterPro" id="IPR001387">
    <property type="entry name" value="Cro/C1-type_HTH"/>
</dbReference>
<evidence type="ECO:0000259" key="1">
    <source>
        <dbReference type="PROSITE" id="PS50943"/>
    </source>
</evidence>
<dbReference type="CDD" id="cd00093">
    <property type="entry name" value="HTH_XRE"/>
    <property type="match status" value="1"/>
</dbReference>
<reference evidence="3" key="1">
    <citation type="journal article" date="2019" name="Int. J. Syst. Evol. Microbiol.">
        <title>The Global Catalogue of Microorganisms (GCM) 10K type strain sequencing project: providing services to taxonomists for standard genome sequencing and annotation.</title>
        <authorList>
            <consortium name="The Broad Institute Genomics Platform"/>
            <consortium name="The Broad Institute Genome Sequencing Center for Infectious Disease"/>
            <person name="Wu L."/>
            <person name="Ma J."/>
        </authorList>
    </citation>
    <scope>NUCLEOTIDE SEQUENCE [LARGE SCALE GENOMIC DNA]</scope>
    <source>
        <strain evidence="3">CCUG 58938</strain>
    </source>
</reference>
<dbReference type="Proteomes" id="UP001597112">
    <property type="component" value="Unassembled WGS sequence"/>
</dbReference>
<dbReference type="SMART" id="SM00530">
    <property type="entry name" value="HTH_XRE"/>
    <property type="match status" value="1"/>
</dbReference>
<dbReference type="InterPro" id="IPR010982">
    <property type="entry name" value="Lambda_DNA-bd_dom_sf"/>
</dbReference>
<dbReference type="Gene3D" id="1.10.260.40">
    <property type="entry name" value="lambda repressor-like DNA-binding domains"/>
    <property type="match status" value="1"/>
</dbReference>
<name>A0ABW3K1D1_9BACT</name>
<gene>
    <name evidence="2" type="ORF">ACFQ21_10965</name>
</gene>
<sequence>MATDNHKIHQGRNVKRFREVLGMKQEALADQLGEDWSQKRISMLENKELIEDDILQELAKALKVPAEAIKNFNEETAFNVINNTFTSNDTSSINNGVNYYPTFNPFDELLRISNEKDELYKALLKEKDEKIVLLQRFLDAGK</sequence>
<keyword evidence="3" id="KW-1185">Reference proteome</keyword>
<protein>
    <submittedName>
        <fullName evidence="2">Helix-turn-helix transcriptional regulator</fullName>
    </submittedName>
</protein>
<feature type="domain" description="HTH cro/C1-type" evidence="1">
    <location>
        <begin position="14"/>
        <end position="69"/>
    </location>
</feature>
<comment type="caution">
    <text evidence="2">The sequence shown here is derived from an EMBL/GenBank/DDBJ whole genome shotgun (WGS) entry which is preliminary data.</text>
</comment>
<dbReference type="RefSeq" id="WP_377578879.1">
    <property type="nucleotide sequence ID" value="NZ_JBHTKA010000003.1"/>
</dbReference>
<dbReference type="SUPFAM" id="SSF47413">
    <property type="entry name" value="lambda repressor-like DNA-binding domains"/>
    <property type="match status" value="1"/>
</dbReference>
<dbReference type="EMBL" id="JBHTKA010000003">
    <property type="protein sequence ID" value="MFD0999830.1"/>
    <property type="molecule type" value="Genomic_DNA"/>
</dbReference>
<evidence type="ECO:0000313" key="2">
    <source>
        <dbReference type="EMBL" id="MFD0999830.1"/>
    </source>
</evidence>
<evidence type="ECO:0000313" key="3">
    <source>
        <dbReference type="Proteomes" id="UP001597112"/>
    </source>
</evidence>
<dbReference type="Pfam" id="PF01381">
    <property type="entry name" value="HTH_3"/>
    <property type="match status" value="1"/>
</dbReference>
<accession>A0ABW3K1D1</accession>
<proteinExistence type="predicted"/>